<dbReference type="GeneID" id="106472288"/>
<keyword evidence="4" id="KW-0460">Magnesium</keyword>
<evidence type="ECO:0000313" key="5">
    <source>
        <dbReference type="Proteomes" id="UP000694941"/>
    </source>
</evidence>
<sequence length="325" mass="36952">MRNSKSKTDSKGTMDIENLELIKCIQNNEGIQKNQVVVLFSNLYNRIKHPSLENLIDKHWEEQKKKNPTLFDGLKFRFHTLHTVYGPNESEMKIQLLLGLTSYKDFLGTCCSPFTEKFLEDGRKDFGNHCTYMSQSLGIGALVETTNHDFIFIKRSHNCGEYPGCLDRPGGHPEPEEVFKSLVKNENLELTETPSDVPSDLVVKEIFSSILREVRDEVNIPLDYLSEPWLMGFVCNNSTGGRPTAEFYISCSLATADVLARYREGSQAEVDETIGIYVAQQEALLAESYNEETQILWNDLTPAAKGAVLLFKDCTKYHFKIENDQ</sequence>
<dbReference type="Gene3D" id="3.90.79.10">
    <property type="entry name" value="Nucleoside Triphosphate Pyrophosphohydrolase"/>
    <property type="match status" value="1"/>
</dbReference>
<proteinExistence type="predicted"/>
<dbReference type="SUPFAM" id="SSF55811">
    <property type="entry name" value="Nudix"/>
    <property type="match status" value="1"/>
</dbReference>
<keyword evidence="2" id="KW-0479">Metal-binding</keyword>
<dbReference type="PANTHER" id="PTHR31835:SF1">
    <property type="entry name" value="URIDINE DIPHOSPHATE GLUCOSE PYROPHOSPHATASE NUDT22"/>
    <property type="match status" value="1"/>
</dbReference>
<protein>
    <submittedName>
        <fullName evidence="6">Nucleoside diphosphate-linked moiety X motif 22-like</fullName>
    </submittedName>
</protein>
<comment type="cofactor">
    <cofactor evidence="1">
        <name>Mg(2+)</name>
        <dbReference type="ChEBI" id="CHEBI:18420"/>
    </cofactor>
</comment>
<accession>A0ABM1TL36</accession>
<dbReference type="RefSeq" id="XP_022256592.1">
    <property type="nucleotide sequence ID" value="XM_022400884.1"/>
</dbReference>
<gene>
    <name evidence="6" type="primary">LOC106472288</name>
</gene>
<organism evidence="5 6">
    <name type="scientific">Limulus polyphemus</name>
    <name type="common">Atlantic horseshoe crab</name>
    <dbReference type="NCBI Taxonomy" id="6850"/>
    <lineage>
        <taxon>Eukaryota</taxon>
        <taxon>Metazoa</taxon>
        <taxon>Ecdysozoa</taxon>
        <taxon>Arthropoda</taxon>
        <taxon>Chelicerata</taxon>
        <taxon>Merostomata</taxon>
        <taxon>Xiphosura</taxon>
        <taxon>Limulidae</taxon>
        <taxon>Limulus</taxon>
    </lineage>
</organism>
<dbReference type="Proteomes" id="UP000694941">
    <property type="component" value="Unplaced"/>
</dbReference>
<evidence type="ECO:0000256" key="2">
    <source>
        <dbReference type="ARBA" id="ARBA00022723"/>
    </source>
</evidence>
<dbReference type="InterPro" id="IPR055295">
    <property type="entry name" value="NUDT22/NUDT9-like"/>
</dbReference>
<name>A0ABM1TL36_LIMPO</name>
<dbReference type="PANTHER" id="PTHR31835">
    <property type="entry name" value="URIDINE DIPHOSPHATE GLUCOSE PYROPHOSPHATASE"/>
    <property type="match status" value="1"/>
</dbReference>
<evidence type="ECO:0000256" key="3">
    <source>
        <dbReference type="ARBA" id="ARBA00022801"/>
    </source>
</evidence>
<evidence type="ECO:0000256" key="1">
    <source>
        <dbReference type="ARBA" id="ARBA00001946"/>
    </source>
</evidence>
<reference evidence="6" key="1">
    <citation type="submission" date="2025-08" db="UniProtKB">
        <authorList>
            <consortium name="RefSeq"/>
        </authorList>
    </citation>
    <scope>IDENTIFICATION</scope>
    <source>
        <tissue evidence="6">Muscle</tissue>
    </source>
</reference>
<dbReference type="InterPro" id="IPR015797">
    <property type="entry name" value="NUDIX_hydrolase-like_dom_sf"/>
</dbReference>
<keyword evidence="3" id="KW-0378">Hydrolase</keyword>
<evidence type="ECO:0000313" key="6">
    <source>
        <dbReference type="RefSeq" id="XP_022256592.1"/>
    </source>
</evidence>
<evidence type="ECO:0000256" key="4">
    <source>
        <dbReference type="ARBA" id="ARBA00022842"/>
    </source>
</evidence>
<keyword evidence="5" id="KW-1185">Reference proteome</keyword>